<evidence type="ECO:0000256" key="3">
    <source>
        <dbReference type="ARBA" id="ARBA00022801"/>
    </source>
</evidence>
<feature type="active site" evidence="6">
    <location>
        <position position="120"/>
    </location>
</feature>
<dbReference type="SUPFAM" id="SSF53474">
    <property type="entry name" value="alpha/beta-Hydrolases"/>
    <property type="match status" value="1"/>
</dbReference>
<proteinExistence type="inferred from homology"/>
<keyword evidence="7" id="KW-0472">Membrane</keyword>
<evidence type="ECO:0000256" key="2">
    <source>
        <dbReference type="ARBA" id="ARBA00022487"/>
    </source>
</evidence>
<evidence type="ECO:0000256" key="4">
    <source>
        <dbReference type="ARBA" id="ARBA00049203"/>
    </source>
</evidence>
<keyword evidence="3 5" id="KW-0378">Hydrolase</keyword>
<protein>
    <recommendedName>
        <fullName evidence="5">Protein phosphatase methylesterase 1</fullName>
        <shortName evidence="5">PME-1</shortName>
        <ecNumber evidence="5">3.1.1.-</ecNumber>
    </recommendedName>
</protein>
<dbReference type="PANTHER" id="PTHR14189:SF0">
    <property type="entry name" value="PROTEIN PHOSPHATASE METHYLESTERASE 1"/>
    <property type="match status" value="1"/>
</dbReference>
<dbReference type="GO" id="GO:0051723">
    <property type="term" value="F:protein methylesterase activity"/>
    <property type="evidence" value="ECO:0007669"/>
    <property type="project" value="UniProtKB-EC"/>
</dbReference>
<evidence type="ECO:0000259" key="8">
    <source>
        <dbReference type="Pfam" id="PF12697"/>
    </source>
</evidence>
<name>A0A077Z170_TRITR</name>
<keyword evidence="7" id="KW-0812">Transmembrane</keyword>
<evidence type="ECO:0000313" key="10">
    <source>
        <dbReference type="Proteomes" id="UP000030665"/>
    </source>
</evidence>
<feature type="active site" evidence="6">
    <location>
        <position position="277"/>
    </location>
</feature>
<keyword evidence="10" id="KW-1185">Reference proteome</keyword>
<dbReference type="PANTHER" id="PTHR14189">
    <property type="entry name" value="PROTEIN PHOSPHATASE METHYLESTERASE-1 RELATED"/>
    <property type="match status" value="1"/>
</dbReference>
<dbReference type="OrthoDB" id="194865at2759"/>
<dbReference type="Pfam" id="PF12697">
    <property type="entry name" value="Abhydrolase_6"/>
    <property type="match status" value="1"/>
</dbReference>
<gene>
    <name evidence="9" type="ORF">TTRE_0000194901</name>
</gene>
<dbReference type="AlphaFoldDB" id="A0A077Z170"/>
<dbReference type="Proteomes" id="UP000030665">
    <property type="component" value="Unassembled WGS sequence"/>
</dbReference>
<organism evidence="9 10">
    <name type="scientific">Trichuris trichiura</name>
    <name type="common">Whipworm</name>
    <name type="synonym">Trichocephalus trichiurus</name>
    <dbReference type="NCBI Taxonomy" id="36087"/>
    <lineage>
        <taxon>Eukaryota</taxon>
        <taxon>Metazoa</taxon>
        <taxon>Ecdysozoa</taxon>
        <taxon>Nematoda</taxon>
        <taxon>Enoplea</taxon>
        <taxon>Dorylaimia</taxon>
        <taxon>Trichinellida</taxon>
        <taxon>Trichuridae</taxon>
        <taxon>Trichuris</taxon>
    </lineage>
</organism>
<dbReference type="EC" id="3.1.1.-" evidence="5"/>
<comment type="function">
    <text evidence="5">Demethylates proteins that have been reversibly carboxymethylated.</text>
</comment>
<feature type="active site" evidence="6">
    <location>
        <position position="145"/>
    </location>
</feature>
<evidence type="ECO:0000313" key="9">
    <source>
        <dbReference type="EMBL" id="CDW53684.1"/>
    </source>
</evidence>
<keyword evidence="2 5" id="KW-0719">Serine esterase</keyword>
<evidence type="ECO:0000256" key="7">
    <source>
        <dbReference type="SAM" id="Phobius"/>
    </source>
</evidence>
<dbReference type="EMBL" id="HG805863">
    <property type="protein sequence ID" value="CDW53684.1"/>
    <property type="molecule type" value="Genomic_DNA"/>
</dbReference>
<comment type="catalytic activity">
    <reaction evidence="4">
        <text>[phosphatase 2A protein]-C-terminal L-leucine methyl ester + H2O = [phosphatase 2A protein]-C-terminal L-leucine + methanol + H(+)</text>
        <dbReference type="Rhea" id="RHEA:48548"/>
        <dbReference type="Rhea" id="RHEA-COMP:12134"/>
        <dbReference type="Rhea" id="RHEA-COMP:12135"/>
        <dbReference type="ChEBI" id="CHEBI:15377"/>
        <dbReference type="ChEBI" id="CHEBI:15378"/>
        <dbReference type="ChEBI" id="CHEBI:17790"/>
        <dbReference type="ChEBI" id="CHEBI:90516"/>
        <dbReference type="ChEBI" id="CHEBI:90517"/>
        <dbReference type="EC" id="3.1.1.89"/>
    </reaction>
</comment>
<comment type="similarity">
    <text evidence="1 5">Belongs to the AB hydrolase superfamily.</text>
</comment>
<dbReference type="STRING" id="36087.A0A077Z170"/>
<evidence type="ECO:0000256" key="1">
    <source>
        <dbReference type="ARBA" id="ARBA00008645"/>
    </source>
</evidence>
<dbReference type="PIRSF" id="PIRSF022950">
    <property type="entry name" value="PPase_methylesterase_euk"/>
    <property type="match status" value="1"/>
</dbReference>
<dbReference type="InterPro" id="IPR016812">
    <property type="entry name" value="PPase_methylesterase_euk"/>
</dbReference>
<reference evidence="9" key="2">
    <citation type="submission" date="2014-03" db="EMBL/GenBank/DDBJ databases">
        <title>The whipworm genome and dual-species transcriptomics of an intimate host-pathogen interaction.</title>
        <authorList>
            <person name="Foth B.J."/>
            <person name="Tsai I.J."/>
            <person name="Reid A.J."/>
            <person name="Bancroft A.J."/>
            <person name="Nichol S."/>
            <person name="Tracey A."/>
            <person name="Holroyd N."/>
            <person name="Cotton J.A."/>
            <person name="Stanley E.J."/>
            <person name="Zarowiecki M."/>
            <person name="Liu J.Z."/>
            <person name="Huckvale T."/>
            <person name="Cooper P.J."/>
            <person name="Grencis R.K."/>
            <person name="Berriman M."/>
        </authorList>
    </citation>
    <scope>NUCLEOTIDE SEQUENCE [LARGE SCALE GENOMIC DNA]</scope>
</reference>
<dbReference type="Gene3D" id="3.40.50.1820">
    <property type="entry name" value="alpha/beta hydrolase"/>
    <property type="match status" value="1"/>
</dbReference>
<evidence type="ECO:0000256" key="5">
    <source>
        <dbReference type="PIRNR" id="PIRNR022950"/>
    </source>
</evidence>
<reference evidence="9" key="1">
    <citation type="submission" date="2014-01" db="EMBL/GenBank/DDBJ databases">
        <authorList>
            <person name="Aslett M."/>
        </authorList>
    </citation>
    <scope>NUCLEOTIDE SEQUENCE</scope>
</reference>
<keyword evidence="7" id="KW-1133">Transmembrane helix</keyword>
<accession>A0A077Z170</accession>
<dbReference type="InterPro" id="IPR029058">
    <property type="entry name" value="AB_hydrolase_fold"/>
</dbReference>
<dbReference type="InterPro" id="IPR000073">
    <property type="entry name" value="AB_hydrolase_1"/>
</dbReference>
<evidence type="ECO:0000256" key="6">
    <source>
        <dbReference type="PIRSR" id="PIRSR022950-1"/>
    </source>
</evidence>
<feature type="transmembrane region" description="Helical" evidence="7">
    <location>
        <begin position="62"/>
        <end position="81"/>
    </location>
</feature>
<sequence>MSGVPSHTKDSPSSQRYAPVSWNCYFDEKRTINLPEDNRFNVYTKGSDGVLLLLLHGGGYSGLSWACFTYITSAVTCYVVAVDLRNHGMNRLSLKRLHAVAPINFVSSKAIRSIVLVGHSMGGAVAIEVARSKKLESLAGLVVIDVVEGSAIRSLGAMKGVLRSRPSSFASMEKAIEWSVRSEQVRNVESARVSMPGQFIARESSEPTCDKRYIWRTNLFKTEQFWEGWFKGMSEKFLSSPVPKLLILADVDRLDVTLTRAQMQGKFQVTLMQHTGHCVHEDSPDKVGETIAQFLVRFRLATAVAPLEGKMPC</sequence>
<feature type="domain" description="AB hydrolase-1" evidence="8">
    <location>
        <begin position="52"/>
        <end position="287"/>
    </location>
</feature>